<keyword evidence="2" id="KW-1185">Reference proteome</keyword>
<evidence type="ECO:0000313" key="1">
    <source>
        <dbReference type="EMBL" id="KAL0114677.1"/>
    </source>
</evidence>
<reference evidence="1 2" key="1">
    <citation type="submission" date="2023-03" db="EMBL/GenBank/DDBJ databases">
        <title>High recombination rates correlate with genetic variation in Cardiocondyla obscurior ants.</title>
        <authorList>
            <person name="Errbii M."/>
        </authorList>
    </citation>
    <scope>NUCLEOTIDE SEQUENCE [LARGE SCALE GENOMIC DNA]</scope>
    <source>
        <strain evidence="1">Alpha-2009</strain>
        <tissue evidence="1">Whole body</tissue>
    </source>
</reference>
<evidence type="ECO:0000313" key="2">
    <source>
        <dbReference type="Proteomes" id="UP001430953"/>
    </source>
</evidence>
<protein>
    <submittedName>
        <fullName evidence="1">Uncharacterized protein</fullName>
    </submittedName>
</protein>
<sequence>MADDSSSRPGARVTLNCQFLRLAPGPTRRIFFNAALNHGESYDGHFTYGIIYRGRRTRESRTFSQPPIRSNEKEKKKGLNKSFKFFFLRDSSNCRFAACR</sequence>
<dbReference type="EMBL" id="JADYXP020000011">
    <property type="protein sequence ID" value="KAL0114677.1"/>
    <property type="molecule type" value="Genomic_DNA"/>
</dbReference>
<organism evidence="1 2">
    <name type="scientific">Cardiocondyla obscurior</name>
    <dbReference type="NCBI Taxonomy" id="286306"/>
    <lineage>
        <taxon>Eukaryota</taxon>
        <taxon>Metazoa</taxon>
        <taxon>Ecdysozoa</taxon>
        <taxon>Arthropoda</taxon>
        <taxon>Hexapoda</taxon>
        <taxon>Insecta</taxon>
        <taxon>Pterygota</taxon>
        <taxon>Neoptera</taxon>
        <taxon>Endopterygota</taxon>
        <taxon>Hymenoptera</taxon>
        <taxon>Apocrita</taxon>
        <taxon>Aculeata</taxon>
        <taxon>Formicoidea</taxon>
        <taxon>Formicidae</taxon>
        <taxon>Myrmicinae</taxon>
        <taxon>Cardiocondyla</taxon>
    </lineage>
</organism>
<name>A0AAW2FGX0_9HYME</name>
<dbReference type="Proteomes" id="UP001430953">
    <property type="component" value="Unassembled WGS sequence"/>
</dbReference>
<comment type="caution">
    <text evidence="1">The sequence shown here is derived from an EMBL/GenBank/DDBJ whole genome shotgun (WGS) entry which is preliminary data.</text>
</comment>
<proteinExistence type="predicted"/>
<dbReference type="AlphaFoldDB" id="A0AAW2FGX0"/>
<gene>
    <name evidence="1" type="ORF">PUN28_011757</name>
</gene>
<accession>A0AAW2FGX0</accession>